<dbReference type="NCBIfam" id="TIGR00879">
    <property type="entry name" value="SP"/>
    <property type="match status" value="1"/>
</dbReference>
<proteinExistence type="inferred from homology"/>
<dbReference type="OrthoDB" id="8120565at2759"/>
<feature type="transmembrane region" description="Helical" evidence="8">
    <location>
        <begin position="65"/>
        <end position="83"/>
    </location>
</feature>
<dbReference type="InterPro" id="IPR003663">
    <property type="entry name" value="Sugar/inositol_transpt"/>
</dbReference>
<dbReference type="InterPro" id="IPR050360">
    <property type="entry name" value="MFS_Sugar_Transporters"/>
</dbReference>
<dbReference type="AlphaFoldDB" id="A0A364NC45"/>
<dbReference type="Pfam" id="PF00083">
    <property type="entry name" value="Sugar_tr"/>
    <property type="match status" value="1"/>
</dbReference>
<dbReference type="PROSITE" id="PS50850">
    <property type="entry name" value="MFS"/>
    <property type="match status" value="1"/>
</dbReference>
<feature type="transmembrane region" description="Helical" evidence="8">
    <location>
        <begin position="370"/>
        <end position="394"/>
    </location>
</feature>
<keyword evidence="5 8" id="KW-1133">Transmembrane helix</keyword>
<dbReference type="EMBL" id="QGDH01000017">
    <property type="protein sequence ID" value="RAR14885.1"/>
    <property type="molecule type" value="Genomic_DNA"/>
</dbReference>
<dbReference type="PANTHER" id="PTHR48022">
    <property type="entry name" value="PLASTIDIC GLUCOSE TRANSPORTER 4"/>
    <property type="match status" value="1"/>
</dbReference>
<feature type="transmembrane region" description="Helical" evidence="8">
    <location>
        <begin position="120"/>
        <end position="137"/>
    </location>
</feature>
<name>A0A364NC45_STELY</name>
<feature type="transmembrane region" description="Helical" evidence="8">
    <location>
        <begin position="144"/>
        <end position="162"/>
    </location>
</feature>
<dbReference type="Proteomes" id="UP000249619">
    <property type="component" value="Unassembled WGS sequence"/>
</dbReference>
<keyword evidence="6 8" id="KW-0472">Membrane</keyword>
<reference evidence="11" key="1">
    <citation type="submission" date="2018-05" db="EMBL/GenBank/DDBJ databases">
        <title>Draft genome sequence of Stemphylium lycopersici strain CIDEFI 213.</title>
        <authorList>
            <person name="Medina R."/>
            <person name="Franco M.E.E."/>
            <person name="Lucentini C.G."/>
            <person name="Saparrat M.C.N."/>
            <person name="Balatti P.A."/>
        </authorList>
    </citation>
    <scope>NUCLEOTIDE SEQUENCE [LARGE SCALE GENOMIC DNA]</scope>
    <source>
        <strain evidence="11">CIDEFI 213</strain>
    </source>
</reference>
<dbReference type="Gene3D" id="1.20.1250.20">
    <property type="entry name" value="MFS general substrate transporter like domains"/>
    <property type="match status" value="1"/>
</dbReference>
<dbReference type="InterPro" id="IPR036259">
    <property type="entry name" value="MFS_trans_sf"/>
</dbReference>
<dbReference type="InterPro" id="IPR005829">
    <property type="entry name" value="Sugar_transporter_CS"/>
</dbReference>
<evidence type="ECO:0000313" key="10">
    <source>
        <dbReference type="EMBL" id="RAR14885.1"/>
    </source>
</evidence>
<keyword evidence="11" id="KW-1185">Reference proteome</keyword>
<dbReference type="FunFam" id="1.20.1250.20:FF:000026">
    <property type="entry name" value="MFS quinate transporter QutD"/>
    <property type="match status" value="1"/>
</dbReference>
<feature type="transmembrane region" description="Helical" evidence="8">
    <location>
        <begin position="472"/>
        <end position="491"/>
    </location>
</feature>
<evidence type="ECO:0000256" key="1">
    <source>
        <dbReference type="ARBA" id="ARBA00004141"/>
    </source>
</evidence>
<feature type="transmembrane region" description="Helical" evidence="8">
    <location>
        <begin position="203"/>
        <end position="224"/>
    </location>
</feature>
<dbReference type="PROSITE" id="PS00217">
    <property type="entry name" value="SUGAR_TRANSPORT_2"/>
    <property type="match status" value="1"/>
</dbReference>
<dbReference type="PRINTS" id="PR00171">
    <property type="entry name" value="SUGRTRNSPORT"/>
</dbReference>
<protein>
    <submittedName>
        <fullName evidence="10">High-affinity glucose protein</fullName>
    </submittedName>
</protein>
<evidence type="ECO:0000259" key="9">
    <source>
        <dbReference type="PROSITE" id="PS50850"/>
    </source>
</evidence>
<keyword evidence="3 7" id="KW-0813">Transport</keyword>
<dbReference type="InterPro" id="IPR020846">
    <property type="entry name" value="MFS_dom"/>
</dbReference>
<feature type="domain" description="Major facilitator superfamily (MFS) profile" evidence="9">
    <location>
        <begin position="70"/>
        <end position="525"/>
    </location>
</feature>
<evidence type="ECO:0000256" key="4">
    <source>
        <dbReference type="ARBA" id="ARBA00022692"/>
    </source>
</evidence>
<dbReference type="InterPro" id="IPR005828">
    <property type="entry name" value="MFS_sugar_transport-like"/>
</dbReference>
<dbReference type="GO" id="GO:0005351">
    <property type="term" value="F:carbohydrate:proton symporter activity"/>
    <property type="evidence" value="ECO:0007669"/>
    <property type="project" value="TreeGrafter"/>
</dbReference>
<feature type="transmembrane region" description="Helical" evidence="8">
    <location>
        <begin position="503"/>
        <end position="521"/>
    </location>
</feature>
<evidence type="ECO:0000256" key="7">
    <source>
        <dbReference type="RuleBase" id="RU003346"/>
    </source>
</evidence>
<dbReference type="SUPFAM" id="SSF103473">
    <property type="entry name" value="MFS general substrate transporter"/>
    <property type="match status" value="1"/>
</dbReference>
<feature type="transmembrane region" description="Helical" evidence="8">
    <location>
        <begin position="236"/>
        <end position="257"/>
    </location>
</feature>
<comment type="similarity">
    <text evidence="2 7">Belongs to the major facilitator superfamily. Sugar transporter (TC 2.A.1.1) family.</text>
</comment>
<comment type="caution">
    <text evidence="10">The sequence shown here is derived from an EMBL/GenBank/DDBJ whole genome shotgun (WGS) entry which is preliminary data.</text>
</comment>
<evidence type="ECO:0000313" key="11">
    <source>
        <dbReference type="Proteomes" id="UP000249619"/>
    </source>
</evidence>
<accession>A0A364NC45</accession>
<evidence type="ECO:0000256" key="6">
    <source>
        <dbReference type="ARBA" id="ARBA00023136"/>
    </source>
</evidence>
<evidence type="ECO:0000256" key="3">
    <source>
        <dbReference type="ARBA" id="ARBA00022448"/>
    </source>
</evidence>
<gene>
    <name evidence="10" type="ORF">DDE83_001723</name>
</gene>
<evidence type="ECO:0000256" key="8">
    <source>
        <dbReference type="SAM" id="Phobius"/>
    </source>
</evidence>
<feature type="transmembrane region" description="Helical" evidence="8">
    <location>
        <begin position="336"/>
        <end position="358"/>
    </location>
</feature>
<dbReference type="PANTHER" id="PTHR48022:SF14">
    <property type="entry name" value="MAJOR FACILITATOR SUPERFAMILY (MFS) PROFILE DOMAIN-CONTAINING PROTEIN-RELATED"/>
    <property type="match status" value="1"/>
</dbReference>
<feature type="transmembrane region" description="Helical" evidence="8">
    <location>
        <begin position="401"/>
        <end position="420"/>
    </location>
</feature>
<feature type="transmembrane region" description="Helical" evidence="8">
    <location>
        <begin position="432"/>
        <end position="451"/>
    </location>
</feature>
<keyword evidence="4 8" id="KW-0812">Transmembrane</keyword>
<comment type="subcellular location">
    <subcellularLocation>
        <location evidence="1">Membrane</location>
        <topology evidence="1">Multi-pass membrane protein</topology>
    </subcellularLocation>
</comment>
<dbReference type="GO" id="GO:0016020">
    <property type="term" value="C:membrane"/>
    <property type="evidence" value="ECO:0007669"/>
    <property type="project" value="UniProtKB-SubCell"/>
</dbReference>
<feature type="transmembrane region" description="Helical" evidence="8">
    <location>
        <begin position="174"/>
        <end position="191"/>
    </location>
</feature>
<evidence type="ECO:0000256" key="2">
    <source>
        <dbReference type="ARBA" id="ARBA00010992"/>
    </source>
</evidence>
<evidence type="ECO:0000256" key="5">
    <source>
        <dbReference type="ARBA" id="ARBA00022989"/>
    </source>
</evidence>
<organism evidence="10 11">
    <name type="scientific">Stemphylium lycopersici</name>
    <name type="common">Tomato gray leaf spot disease fungus</name>
    <name type="synonym">Thyrospora lycopersici</name>
    <dbReference type="NCBI Taxonomy" id="183478"/>
    <lineage>
        <taxon>Eukaryota</taxon>
        <taxon>Fungi</taxon>
        <taxon>Dikarya</taxon>
        <taxon>Ascomycota</taxon>
        <taxon>Pezizomycotina</taxon>
        <taxon>Dothideomycetes</taxon>
        <taxon>Pleosporomycetidae</taxon>
        <taxon>Pleosporales</taxon>
        <taxon>Pleosporineae</taxon>
        <taxon>Pleosporaceae</taxon>
        <taxon>Stemphylium</taxon>
    </lineage>
</organism>
<sequence>MAGKGSEVQHIENDQIGRVDTADLSAAEKIDLQQAHTANTADLPALLADDISYGKSGIKGLVSSPYILGASFLASMGGFSFGYDQGVISIINVMPQFMEQYPQIGENDPRSAFWKGLNTALLQLGCFMGCFFMPWLCDKISRKWAITVMVVFFNVGGIIMTAAPDYGTLAFGRWFGGLGTGTLALGAPLYISEIAPPNLRGTLLVLESISIVSGVVISFFITYGTRHMEGDISFRLPFGLQLVSSTILGLLIHIFPYSPRWLCLKGRNDEALAALCRLRRLPDTDERIQIEHAGIMAEVELQYAMQERAHPGKTGLRLELAQWGDLFRKKMWRRTIVGVGVAFFQQFSGINAFIYYAPTLFQSLGSDYEMSLILSGVMNVIQLVAVLLCFLIIDTLGRRPLAIYGAATACVCYIIIAGLVGSYSDDWSANTAAGWVCVAMAFAFMFFYGLSYSPLGWALPSEVYSTTTRAKGVALATATVWLCNFIVGLATPPMIEGAGFGTYIFFGGFCGLACVWAYLFVPETKGKTLEQMDEVFGDTSAQEEKELMKEAMRRGSKTGTAVTPGVIGGVPGEHGAKDFA</sequence>